<dbReference type="InterPro" id="IPR013783">
    <property type="entry name" value="Ig-like_fold"/>
</dbReference>
<dbReference type="EMBL" id="SZQA01000001">
    <property type="protein sequence ID" value="TKK91489.1"/>
    <property type="molecule type" value="Genomic_DNA"/>
</dbReference>
<dbReference type="SUPFAM" id="SSF50965">
    <property type="entry name" value="Galactose oxidase, central domain"/>
    <property type="match status" value="1"/>
</dbReference>
<dbReference type="InterPro" id="IPR015202">
    <property type="entry name" value="GO-like_E_set"/>
</dbReference>
<dbReference type="InterPro" id="IPR011043">
    <property type="entry name" value="Gal_Oxase/kelch_b-propeller"/>
</dbReference>
<dbReference type="PANTHER" id="PTHR32208">
    <property type="entry name" value="SECRETED PROTEIN-RELATED"/>
    <property type="match status" value="1"/>
</dbReference>
<dbReference type="AlphaFoldDB" id="A0A4U3MRG1"/>
<dbReference type="Pfam" id="PF07250">
    <property type="entry name" value="Glyoxal_oxid_N"/>
    <property type="match status" value="1"/>
</dbReference>
<comment type="caution">
    <text evidence="4">The sequence shown here is derived from an EMBL/GenBank/DDBJ whole genome shotgun (WGS) entry which is preliminary data.</text>
</comment>
<dbReference type="GO" id="GO:0005975">
    <property type="term" value="P:carbohydrate metabolic process"/>
    <property type="evidence" value="ECO:0007669"/>
    <property type="project" value="UniProtKB-ARBA"/>
</dbReference>
<dbReference type="Pfam" id="PF09118">
    <property type="entry name" value="GO-like_E_set"/>
    <property type="match status" value="1"/>
</dbReference>
<dbReference type="Gene3D" id="2.130.10.80">
    <property type="entry name" value="Galactose oxidase/kelch, beta-propeller"/>
    <property type="match status" value="1"/>
</dbReference>
<reference evidence="4 5" key="1">
    <citation type="submission" date="2019-04" db="EMBL/GenBank/DDBJ databases">
        <title>Herbidospora sp. NEAU-GS14.nov., a novel actinomycete isolated from soil.</title>
        <authorList>
            <person name="Han L."/>
        </authorList>
    </citation>
    <scope>NUCLEOTIDE SEQUENCE [LARGE SCALE GENOMIC DNA]</scope>
    <source>
        <strain evidence="4 5">NEAU-GS14</strain>
    </source>
</reference>
<keyword evidence="5" id="KW-1185">Reference proteome</keyword>
<evidence type="ECO:0000313" key="4">
    <source>
        <dbReference type="EMBL" id="TKK91489.1"/>
    </source>
</evidence>
<feature type="domain" description="Glyoxal oxidase N-terminal" evidence="2">
    <location>
        <begin position="674"/>
        <end position="774"/>
    </location>
</feature>
<evidence type="ECO:0000256" key="1">
    <source>
        <dbReference type="ARBA" id="ARBA00022729"/>
    </source>
</evidence>
<dbReference type="PANTHER" id="PTHR32208:SF21">
    <property type="entry name" value="LOW QUALITY PROTEIN: ALDEHYDE OXIDASE GLOX-LIKE"/>
    <property type="match status" value="1"/>
</dbReference>
<organism evidence="4 5">
    <name type="scientific">Herbidospora galbida</name>
    <dbReference type="NCBI Taxonomy" id="2575442"/>
    <lineage>
        <taxon>Bacteria</taxon>
        <taxon>Bacillati</taxon>
        <taxon>Actinomycetota</taxon>
        <taxon>Actinomycetes</taxon>
        <taxon>Streptosporangiales</taxon>
        <taxon>Streptosporangiaceae</taxon>
        <taxon>Herbidospora</taxon>
    </lineage>
</organism>
<dbReference type="Gene3D" id="2.60.40.10">
    <property type="entry name" value="Immunoglobulins"/>
    <property type="match status" value="1"/>
</dbReference>
<name>A0A4U3MRG1_9ACTN</name>
<evidence type="ECO:0000259" key="3">
    <source>
        <dbReference type="Pfam" id="PF09118"/>
    </source>
</evidence>
<proteinExistence type="predicted"/>
<protein>
    <submittedName>
        <fullName evidence="4">DUF1929 domain-containing protein</fullName>
    </submittedName>
</protein>
<evidence type="ECO:0000259" key="2">
    <source>
        <dbReference type="Pfam" id="PF07250"/>
    </source>
</evidence>
<dbReference type="InterPro" id="IPR037293">
    <property type="entry name" value="Gal_Oxidase_central_sf"/>
</dbReference>
<dbReference type="SUPFAM" id="SSF81296">
    <property type="entry name" value="E set domains"/>
    <property type="match status" value="1"/>
</dbReference>
<evidence type="ECO:0000313" key="5">
    <source>
        <dbReference type="Proteomes" id="UP000308705"/>
    </source>
</evidence>
<accession>A0A4U3MRG1</accession>
<gene>
    <name evidence="4" type="ORF">FDA94_01515</name>
</gene>
<dbReference type="InterPro" id="IPR009880">
    <property type="entry name" value="Glyoxal_oxidase_N"/>
</dbReference>
<sequence>MPSSPPAVVGPVSTCSRAVRVMGQFSGSRVRIYIGSDPHPIADTTVDWADTFVAVDQSRLVPNQLLRATQQRPGEPESPRSERGEIVEKAFNGKVAFTTPFVCAQALHVQGCCPGGELEVLQGGVLLGHAQAATDEVTITFDAGERVGSGQKVEVRQRICGSPATVSTISGMPTTPPWNDDQQLPTPSLVEPLEECVGLVTVTGIVPGAVLRLRREGSTVFDSPVAHSTMSIRIAPLQLGERFETDQIFQLCKSHSQADTGEVVKLQSLLPPRIDGPMCKTAQKLTLSRLKPAATVILMANGTEIGRWQAGAASMPVDIALPAGATLTARQELCGIVSPVSRGRRVTFAGGRWFRVEDEKGKDLLAKSFAIHVALTNTGKIVIFSGDKHSKPTDLQDVNQCELFDCASLTLKKIDAPTSDVFCSGHAFLSDGRLLVAGGTESWPTDSPDPHGGHFGGLKDAWMFNPRPGEGKPHWSREQPMKGGRWYPTLLTLHNGIVLALSGHPDDADAVRHQNNTMEVWAGDGWTQLGDTDAIDIRREPPAAVPPLAGYLYPRIFSGPRGEVFSATPIAAELSDPPQLPRASASWAGPAAGVNWTRNSRPPAGIPRWDAYEGFNMPATLLPLLEEEGFRFQVLLAGGAGRTSGWTIDLGTPAAPVSAPQWTVLGPRGQSNARARFNSNLVLLPSGEVLLCNGVEDGADDDTAVLEPEILKNVGAGWEWDQNAFPRAGVPRNYHSTALLMPDGRVFTGGGNIDAKPGGQEVRRLNLEIYEPWYVCRNRPRLLNVPDRVSNGQTLNVDVRGVEPIDRLALVRCGSATHAFNSDQRYIGLIAHEVEPGRYSVKIPSTVVAVPGYYLLYACTQDRVPSKGVFIRIGR</sequence>
<feature type="domain" description="Galactose oxidase-like Early set" evidence="3">
    <location>
        <begin position="779"/>
        <end position="873"/>
    </location>
</feature>
<dbReference type="InterPro" id="IPR014756">
    <property type="entry name" value="Ig_E-set"/>
</dbReference>
<keyword evidence="1" id="KW-0732">Signal</keyword>
<dbReference type="CDD" id="cd02851">
    <property type="entry name" value="E_set_GO_C"/>
    <property type="match status" value="1"/>
</dbReference>
<dbReference type="OrthoDB" id="535891at2"/>
<dbReference type="Proteomes" id="UP000308705">
    <property type="component" value="Unassembled WGS sequence"/>
</dbReference>